<organism evidence="12 13">
    <name type="scientific">Steinernema carpocapsae</name>
    <name type="common">Entomopathogenic nematode</name>
    <dbReference type="NCBI Taxonomy" id="34508"/>
    <lineage>
        <taxon>Eukaryota</taxon>
        <taxon>Metazoa</taxon>
        <taxon>Ecdysozoa</taxon>
        <taxon>Nematoda</taxon>
        <taxon>Chromadorea</taxon>
        <taxon>Rhabditida</taxon>
        <taxon>Tylenchina</taxon>
        <taxon>Panagrolaimomorpha</taxon>
        <taxon>Strongyloidoidea</taxon>
        <taxon>Steinernematidae</taxon>
        <taxon>Steinernema</taxon>
    </lineage>
</organism>
<dbReference type="PANTHER" id="PTHR46397">
    <property type="entry name" value="NUCLEAR HORMONE RECEPTOR FAMILY-RELATED"/>
    <property type="match status" value="1"/>
</dbReference>
<dbReference type="GO" id="GO:0000978">
    <property type="term" value="F:RNA polymerase II cis-regulatory region sequence-specific DNA binding"/>
    <property type="evidence" value="ECO:0007669"/>
    <property type="project" value="InterPro"/>
</dbReference>
<evidence type="ECO:0000256" key="2">
    <source>
        <dbReference type="ARBA" id="ARBA00005993"/>
    </source>
</evidence>
<dbReference type="PRINTS" id="PR00047">
    <property type="entry name" value="STROIDFINGER"/>
</dbReference>
<evidence type="ECO:0000256" key="10">
    <source>
        <dbReference type="ARBA" id="ARBA00023242"/>
    </source>
</evidence>
<dbReference type="STRING" id="34508.A0A4U5NGW0"/>
<proteinExistence type="inferred from homology"/>
<sequence>MLHSTRIALGIVFCFRVYRTLESCPLFNFSNDIISEDKVPRFLSFQFFRMFHRLHISHPPPKVLCLVCSLPSDGFHFGVVSCRACGQFFRRTVVENKTYLCKFERTCSIRFDQRNMCRACRFEKCERVGMNRNNVQPNREPVQTPSSPESALMPQCPELALFNETRQPENGMQHNQELAIKTEVTTKIVDFERPSTSWSMPETQQINVIQPTQLSPLVSSKFKLLEKMLTATKATEMENGRSITFSTQLSSMLTRTLSQSPLPNTTKWTRVVSPWLIECFLSISRTL</sequence>
<name>A0A4U5NGW0_STECR</name>
<keyword evidence="7" id="KW-0238">DNA-binding</keyword>
<dbReference type="GO" id="GO:0003700">
    <property type="term" value="F:DNA-binding transcription factor activity"/>
    <property type="evidence" value="ECO:0007669"/>
    <property type="project" value="InterPro"/>
</dbReference>
<dbReference type="GO" id="GO:0008270">
    <property type="term" value="F:zinc ion binding"/>
    <property type="evidence" value="ECO:0007669"/>
    <property type="project" value="UniProtKB-KW"/>
</dbReference>
<evidence type="ECO:0000256" key="5">
    <source>
        <dbReference type="ARBA" id="ARBA00022833"/>
    </source>
</evidence>
<dbReference type="GO" id="GO:0005634">
    <property type="term" value="C:nucleus"/>
    <property type="evidence" value="ECO:0007669"/>
    <property type="project" value="UniProtKB-SubCell"/>
</dbReference>
<evidence type="ECO:0000256" key="7">
    <source>
        <dbReference type="ARBA" id="ARBA00023125"/>
    </source>
</evidence>
<dbReference type="EMBL" id="AZBU02000004">
    <property type="protein sequence ID" value="TKR82006.1"/>
    <property type="molecule type" value="Genomic_DNA"/>
</dbReference>
<gene>
    <name evidence="12" type="ORF">L596_015791</name>
</gene>
<comment type="similarity">
    <text evidence="2">Belongs to the nuclear hormone receptor family.</text>
</comment>
<comment type="subcellular location">
    <subcellularLocation>
        <location evidence="1">Nucleus</location>
    </subcellularLocation>
</comment>
<keyword evidence="5" id="KW-0862">Zinc</keyword>
<dbReference type="InterPro" id="IPR049636">
    <property type="entry name" value="HNF4-like_DBD"/>
</dbReference>
<evidence type="ECO:0000256" key="9">
    <source>
        <dbReference type="ARBA" id="ARBA00023170"/>
    </source>
</evidence>
<dbReference type="Pfam" id="PF00105">
    <property type="entry name" value="zf-C4"/>
    <property type="match status" value="1"/>
</dbReference>
<evidence type="ECO:0000259" key="11">
    <source>
        <dbReference type="PROSITE" id="PS51030"/>
    </source>
</evidence>
<keyword evidence="9" id="KW-0675">Receptor</keyword>
<comment type="caution">
    <text evidence="12">The sequence shown here is derived from an EMBL/GenBank/DDBJ whole genome shotgun (WGS) entry which is preliminary data.</text>
</comment>
<keyword evidence="8" id="KW-0804">Transcription</keyword>
<evidence type="ECO:0000313" key="13">
    <source>
        <dbReference type="Proteomes" id="UP000298663"/>
    </source>
</evidence>
<keyword evidence="10" id="KW-0539">Nucleus</keyword>
<accession>A0A4U5NGW0</accession>
<evidence type="ECO:0000313" key="12">
    <source>
        <dbReference type="EMBL" id="TKR82006.1"/>
    </source>
</evidence>
<dbReference type="SUPFAM" id="SSF57716">
    <property type="entry name" value="Glucocorticoid receptor-like (DNA-binding domain)"/>
    <property type="match status" value="1"/>
</dbReference>
<keyword evidence="6" id="KW-0805">Transcription regulation</keyword>
<feature type="domain" description="Nuclear receptor" evidence="11">
    <location>
        <begin position="62"/>
        <end position="137"/>
    </location>
</feature>
<dbReference type="PANTHER" id="PTHR46397:SF5">
    <property type="entry name" value="NUCLEAR HORMONE RECEPTOR FAMILY MEMBER NHR-20"/>
    <property type="match status" value="1"/>
</dbReference>
<keyword evidence="4" id="KW-0863">Zinc-finger</keyword>
<dbReference type="FunFam" id="3.30.50.10:FF:000030">
    <property type="entry name" value="Nuclear Hormone Receptor family"/>
    <property type="match status" value="1"/>
</dbReference>
<evidence type="ECO:0000256" key="6">
    <source>
        <dbReference type="ARBA" id="ARBA00023015"/>
    </source>
</evidence>
<dbReference type="InterPro" id="IPR013088">
    <property type="entry name" value="Znf_NHR/GATA"/>
</dbReference>
<protein>
    <recommendedName>
        <fullName evidence="11">Nuclear receptor domain-containing protein</fullName>
    </recommendedName>
</protein>
<evidence type="ECO:0000256" key="8">
    <source>
        <dbReference type="ARBA" id="ARBA00023163"/>
    </source>
</evidence>
<reference evidence="12 13" key="2">
    <citation type="journal article" date="2019" name="G3 (Bethesda)">
        <title>Hybrid Assembly of the Genome of the Entomopathogenic Nematode Steinernema carpocapsae Identifies the X-Chromosome.</title>
        <authorList>
            <person name="Serra L."/>
            <person name="Macchietto M."/>
            <person name="Macias-Munoz A."/>
            <person name="McGill C.J."/>
            <person name="Rodriguez I.M."/>
            <person name="Rodriguez B."/>
            <person name="Murad R."/>
            <person name="Mortazavi A."/>
        </authorList>
    </citation>
    <scope>NUCLEOTIDE SEQUENCE [LARGE SCALE GENOMIC DNA]</scope>
    <source>
        <strain evidence="12 13">ALL</strain>
    </source>
</reference>
<dbReference type="PROSITE" id="PS51030">
    <property type="entry name" value="NUCLEAR_REC_DBD_2"/>
    <property type="match status" value="1"/>
</dbReference>
<evidence type="ECO:0000256" key="4">
    <source>
        <dbReference type="ARBA" id="ARBA00022771"/>
    </source>
</evidence>
<keyword evidence="3" id="KW-0479">Metal-binding</keyword>
<dbReference type="AlphaFoldDB" id="A0A4U5NGW0"/>
<evidence type="ECO:0000256" key="3">
    <source>
        <dbReference type="ARBA" id="ARBA00022723"/>
    </source>
</evidence>
<dbReference type="CDD" id="cd06960">
    <property type="entry name" value="NR_DBD_HNF4A"/>
    <property type="match status" value="1"/>
</dbReference>
<dbReference type="SMART" id="SM00399">
    <property type="entry name" value="ZnF_C4"/>
    <property type="match status" value="1"/>
</dbReference>
<dbReference type="InterPro" id="IPR001628">
    <property type="entry name" value="Znf_hrmn_rcpt"/>
</dbReference>
<reference evidence="12 13" key="1">
    <citation type="journal article" date="2015" name="Genome Biol.">
        <title>Comparative genomics of Steinernema reveals deeply conserved gene regulatory networks.</title>
        <authorList>
            <person name="Dillman A.R."/>
            <person name="Macchietto M."/>
            <person name="Porter C.F."/>
            <person name="Rogers A."/>
            <person name="Williams B."/>
            <person name="Antoshechkin I."/>
            <person name="Lee M.M."/>
            <person name="Goodwin Z."/>
            <person name="Lu X."/>
            <person name="Lewis E.E."/>
            <person name="Goodrich-Blair H."/>
            <person name="Stock S.P."/>
            <person name="Adams B.J."/>
            <person name="Sternberg P.W."/>
            <person name="Mortazavi A."/>
        </authorList>
    </citation>
    <scope>NUCLEOTIDE SEQUENCE [LARGE SCALE GENOMIC DNA]</scope>
    <source>
        <strain evidence="12 13">ALL</strain>
    </source>
</reference>
<evidence type="ECO:0000256" key="1">
    <source>
        <dbReference type="ARBA" id="ARBA00004123"/>
    </source>
</evidence>
<dbReference type="OrthoDB" id="10018779at2759"/>
<keyword evidence="13" id="KW-1185">Reference proteome</keyword>
<dbReference type="Gene3D" id="3.30.50.10">
    <property type="entry name" value="Erythroid Transcription Factor GATA-1, subunit A"/>
    <property type="match status" value="1"/>
</dbReference>
<dbReference type="Proteomes" id="UP000298663">
    <property type="component" value="Unassembled WGS sequence"/>
</dbReference>